<feature type="domain" description="Doubled CXXCH motif" evidence="3">
    <location>
        <begin position="180"/>
        <end position="217"/>
    </location>
</feature>
<evidence type="ECO:0000256" key="1">
    <source>
        <dbReference type="ARBA" id="ARBA00022729"/>
    </source>
</evidence>
<dbReference type="OrthoDB" id="9783375at2"/>
<feature type="domain" description="Doubled CXXCH motif" evidence="3">
    <location>
        <begin position="229"/>
        <end position="267"/>
    </location>
</feature>
<dbReference type="SUPFAM" id="SSF48695">
    <property type="entry name" value="Multiheme cytochromes"/>
    <property type="match status" value="1"/>
</dbReference>
<dbReference type="Pfam" id="PF09699">
    <property type="entry name" value="Paired_CXXCH_1"/>
    <property type="match status" value="3"/>
</dbReference>
<evidence type="ECO:0000313" key="4">
    <source>
        <dbReference type="EMBL" id="SDM37098.1"/>
    </source>
</evidence>
<evidence type="ECO:0000259" key="3">
    <source>
        <dbReference type="Pfam" id="PF09699"/>
    </source>
</evidence>
<dbReference type="EMBL" id="FNGU01000005">
    <property type="protein sequence ID" value="SDM37098.1"/>
    <property type="molecule type" value="Genomic_DNA"/>
</dbReference>
<dbReference type="NCBIfam" id="TIGR01905">
    <property type="entry name" value="paired_CXXCH_1"/>
    <property type="match status" value="1"/>
</dbReference>
<sequence length="331" mass="36076">MNRRFATNIFCTALLLGLLLLAAPAMALQIVYPADRTYVTKSNYLILKTGDPQITGVTVTLNGTESDLIDISDEVYRNAFGDIIILLPNWRPGNNQIVVAGFREGRRLAREAANIVYLRDLSAIPPKGFEPFVMHTPEGEALCAPCHLMQPVPAVRRGDTAATNACGDCHQGLLDKKHVHGPAGVWECSVCHLEDSEPNRHRLVASEAELCNSCHIGKVEEFEQRRFAHGPVGVGLCTICHDPHSSDHSGFLRAKPNEVCLACHEGLDQGTHVVRGIGGKPHPLSGPVNPLDERKEFSCVSCHDPHGGDTQFLFQGGAQTKFGLCNLCHQK</sequence>
<dbReference type="InterPro" id="IPR036280">
    <property type="entry name" value="Multihaem_cyt_sf"/>
</dbReference>
<feature type="chain" id="PRO_5010270738" evidence="2">
    <location>
        <begin position="28"/>
        <end position="331"/>
    </location>
</feature>
<dbReference type="AlphaFoldDB" id="A0A1G9SNQ2"/>
<dbReference type="GO" id="GO:0016491">
    <property type="term" value="F:oxidoreductase activity"/>
    <property type="evidence" value="ECO:0007669"/>
    <property type="project" value="TreeGrafter"/>
</dbReference>
<dbReference type="InterPro" id="IPR010177">
    <property type="entry name" value="Paired_CXXCH_1"/>
</dbReference>
<feature type="domain" description="Doubled CXXCH motif" evidence="3">
    <location>
        <begin position="298"/>
        <end position="330"/>
    </location>
</feature>
<dbReference type="RefSeq" id="WP_052445964.1">
    <property type="nucleotide sequence ID" value="NZ_FNGU01000005.1"/>
</dbReference>
<keyword evidence="1 2" id="KW-0732">Signal</keyword>
<evidence type="ECO:0000313" key="5">
    <source>
        <dbReference type="Proteomes" id="UP000182146"/>
    </source>
</evidence>
<reference evidence="4 5" key="1">
    <citation type="submission" date="2016-10" db="EMBL/GenBank/DDBJ databases">
        <authorList>
            <person name="de Groot N.N."/>
        </authorList>
    </citation>
    <scope>NUCLEOTIDE SEQUENCE [LARGE SCALE GENOMIC DNA]</scope>
    <source>
        <strain evidence="4 5">DSM 17813</strain>
    </source>
</reference>
<dbReference type="STRING" id="392333.SAMN05660860_02428"/>
<dbReference type="PANTHER" id="PTHR35038">
    <property type="entry name" value="DISSIMILATORY SULFITE REDUCTASE SIRA"/>
    <property type="match status" value="1"/>
</dbReference>
<dbReference type="Gene3D" id="1.10.1130.10">
    <property type="entry name" value="Flavocytochrome C3, Chain A"/>
    <property type="match status" value="1"/>
</dbReference>
<dbReference type="InterPro" id="IPR051829">
    <property type="entry name" value="Multiheme_Cytochr_ET"/>
</dbReference>
<feature type="signal peptide" evidence="2">
    <location>
        <begin position="1"/>
        <end position="27"/>
    </location>
</feature>
<dbReference type="PANTHER" id="PTHR35038:SF6">
    <property type="entry name" value="SURFACE LOCALIZED DECAHEME CYTOCHROME C LIPOPROTEIN"/>
    <property type="match status" value="1"/>
</dbReference>
<name>A0A1G9SNQ2_9BACT</name>
<evidence type="ECO:0000256" key="2">
    <source>
        <dbReference type="SAM" id="SignalP"/>
    </source>
</evidence>
<accession>A0A1G9SNQ2</accession>
<gene>
    <name evidence="4" type="ORF">SAMN05660860_02428</name>
</gene>
<proteinExistence type="predicted"/>
<protein>
    <submittedName>
        <fullName evidence="4">Doubled CXXCH domain-containing protein</fullName>
    </submittedName>
</protein>
<organism evidence="4 5">
    <name type="scientific">Geoalkalibacter ferrihydriticus</name>
    <dbReference type="NCBI Taxonomy" id="392333"/>
    <lineage>
        <taxon>Bacteria</taxon>
        <taxon>Pseudomonadati</taxon>
        <taxon>Thermodesulfobacteriota</taxon>
        <taxon>Desulfuromonadia</taxon>
        <taxon>Desulfuromonadales</taxon>
        <taxon>Geoalkalibacteraceae</taxon>
        <taxon>Geoalkalibacter</taxon>
    </lineage>
</organism>
<dbReference type="Proteomes" id="UP000182146">
    <property type="component" value="Unassembled WGS sequence"/>
</dbReference>